<dbReference type="EMBL" id="CAJFCJ010000019">
    <property type="protein sequence ID" value="CAD5123294.1"/>
    <property type="molecule type" value="Genomic_DNA"/>
</dbReference>
<dbReference type="SUPFAM" id="SSF53649">
    <property type="entry name" value="Alkaline phosphatase-like"/>
    <property type="match status" value="1"/>
</dbReference>
<dbReference type="GO" id="GO:0005615">
    <property type="term" value="C:extracellular space"/>
    <property type="evidence" value="ECO:0007669"/>
    <property type="project" value="TreeGrafter"/>
</dbReference>
<dbReference type="Pfam" id="PF02995">
    <property type="entry name" value="DUF229"/>
    <property type="match status" value="1"/>
</dbReference>
<dbReference type="OrthoDB" id="413313at2759"/>
<dbReference type="InterPro" id="IPR017850">
    <property type="entry name" value="Alkaline_phosphatase_core_sf"/>
</dbReference>
<gene>
    <name evidence="1" type="ORF">DGYR_LOCUS10981</name>
</gene>
<dbReference type="PANTHER" id="PTHR10974">
    <property type="entry name" value="FI08016P-RELATED"/>
    <property type="match status" value="1"/>
</dbReference>
<dbReference type="Proteomes" id="UP000549394">
    <property type="component" value="Unassembled WGS sequence"/>
</dbReference>
<dbReference type="PANTHER" id="PTHR10974:SF1">
    <property type="entry name" value="FI08016P-RELATED"/>
    <property type="match status" value="1"/>
</dbReference>
<name>A0A7I8W407_9ANNE</name>
<organism evidence="1 2">
    <name type="scientific">Dimorphilus gyrociliatus</name>
    <dbReference type="NCBI Taxonomy" id="2664684"/>
    <lineage>
        <taxon>Eukaryota</taxon>
        <taxon>Metazoa</taxon>
        <taxon>Spiralia</taxon>
        <taxon>Lophotrochozoa</taxon>
        <taxon>Annelida</taxon>
        <taxon>Polychaeta</taxon>
        <taxon>Polychaeta incertae sedis</taxon>
        <taxon>Dinophilidae</taxon>
        <taxon>Dimorphilus</taxon>
    </lineage>
</organism>
<dbReference type="AlphaFoldDB" id="A0A7I8W407"/>
<reference evidence="1 2" key="1">
    <citation type="submission" date="2020-08" db="EMBL/GenBank/DDBJ databases">
        <authorList>
            <person name="Hejnol A."/>
        </authorList>
    </citation>
    <scope>NUCLEOTIDE SEQUENCE [LARGE SCALE GENOMIC DNA]</scope>
</reference>
<dbReference type="InterPro" id="IPR004245">
    <property type="entry name" value="DUF229"/>
</dbReference>
<dbReference type="Gene3D" id="3.40.720.10">
    <property type="entry name" value="Alkaline Phosphatase, subunit A"/>
    <property type="match status" value="1"/>
</dbReference>
<comment type="caution">
    <text evidence="1">The sequence shown here is derived from an EMBL/GenBank/DDBJ whole genome shotgun (WGS) entry which is preliminary data.</text>
</comment>
<sequence length="415" mass="47889">MLRHMSHLRKILIDNGAIEMTALNKVAMNTLVNLTPMLTGKFLKEFPDIDSNTPFDNYPYIWKNFSSSGYATLESEDAMMAFNYLAGGFKNPPTDHYTRPFMLAADFSELDKNSASKICLGPKTRIQILLEYLNDFIKSYENIPHWALMFLSSASHNYANDVSRVRHLYEDFIVNSFKSGAFENTLLIFFSDHGIRFGPLRATPQGWFEDRTPFMFFWFPKWFRDENKHLIDNLKTNSRRLITFFDVHETLKDILKFEPNKIINRQISLNQRGISLFNKVPLNRTCISAQIPLEYCVCSSSTTAKLSRKEINRGANFMVNHLNKLISIEAYHCVQLKLLQIIDAKRLGQEKDYLILLTIQVAPSSAIFEGILKVNSDNTIRLQGDINRTNKYGKQSHCVKTRAIREFCMCKDVAV</sequence>
<accession>A0A7I8W407</accession>
<protein>
    <submittedName>
        <fullName evidence="1">DgyrCDS11652</fullName>
    </submittedName>
</protein>
<proteinExistence type="predicted"/>
<keyword evidence="2" id="KW-1185">Reference proteome</keyword>
<dbReference type="CDD" id="cd16021">
    <property type="entry name" value="ALP_like"/>
    <property type="match status" value="1"/>
</dbReference>
<evidence type="ECO:0000313" key="2">
    <source>
        <dbReference type="Proteomes" id="UP000549394"/>
    </source>
</evidence>
<dbReference type="FunFam" id="3.40.720.10:FF:000017">
    <property type="entry name" value="Predicted protein"/>
    <property type="match status" value="1"/>
</dbReference>
<evidence type="ECO:0000313" key="1">
    <source>
        <dbReference type="EMBL" id="CAD5123294.1"/>
    </source>
</evidence>